<dbReference type="GO" id="GO:0015297">
    <property type="term" value="F:antiporter activity"/>
    <property type="evidence" value="ECO:0007669"/>
    <property type="project" value="InterPro"/>
</dbReference>
<keyword evidence="9" id="KW-0046">Antibiotic resistance</keyword>
<feature type="transmembrane region" description="Helical" evidence="10">
    <location>
        <begin position="137"/>
        <end position="157"/>
    </location>
</feature>
<evidence type="ECO:0000256" key="4">
    <source>
        <dbReference type="ARBA" id="ARBA00022448"/>
    </source>
</evidence>
<dbReference type="GO" id="GO:0046677">
    <property type="term" value="P:response to antibiotic"/>
    <property type="evidence" value="ECO:0007669"/>
    <property type="project" value="UniProtKB-KW"/>
</dbReference>
<dbReference type="InterPro" id="IPR002528">
    <property type="entry name" value="MATE_fam"/>
</dbReference>
<evidence type="ECO:0000256" key="1">
    <source>
        <dbReference type="ARBA" id="ARBA00004651"/>
    </source>
</evidence>
<dbReference type="PIRSF" id="PIRSF006603">
    <property type="entry name" value="DinF"/>
    <property type="match status" value="1"/>
</dbReference>
<protein>
    <recommendedName>
        <fullName evidence="3">Multidrug export protein MepA</fullName>
    </recommendedName>
</protein>
<keyword evidence="6 10" id="KW-0812">Transmembrane</keyword>
<comment type="subcellular location">
    <subcellularLocation>
        <location evidence="1">Cell membrane</location>
        <topology evidence="1">Multi-pass membrane protein</topology>
    </subcellularLocation>
</comment>
<keyword evidence="4" id="KW-0813">Transport</keyword>
<feature type="transmembrane region" description="Helical" evidence="10">
    <location>
        <begin position="391"/>
        <end position="411"/>
    </location>
</feature>
<feature type="transmembrane region" description="Helical" evidence="10">
    <location>
        <begin position="196"/>
        <end position="216"/>
    </location>
</feature>
<comment type="caution">
    <text evidence="11">The sequence shown here is derived from an EMBL/GenBank/DDBJ whole genome shotgun (WGS) entry which is preliminary data.</text>
</comment>
<accession>A0A930H3L2</accession>
<dbReference type="InterPro" id="IPR048279">
    <property type="entry name" value="MdtK-like"/>
</dbReference>
<dbReference type="PANTHER" id="PTHR43823:SF3">
    <property type="entry name" value="MULTIDRUG EXPORT PROTEIN MEPA"/>
    <property type="match status" value="1"/>
</dbReference>
<feature type="transmembrane region" description="Helical" evidence="10">
    <location>
        <begin position="314"/>
        <end position="333"/>
    </location>
</feature>
<evidence type="ECO:0000313" key="11">
    <source>
        <dbReference type="EMBL" id="MBF1306862.1"/>
    </source>
</evidence>
<reference evidence="11" key="1">
    <citation type="submission" date="2020-04" db="EMBL/GenBank/DDBJ databases">
        <title>Deep metagenomics examines the oral microbiome during advanced dental caries in children, revealing novel taxa and co-occurrences with host molecules.</title>
        <authorList>
            <person name="Baker J.L."/>
            <person name="Morton J.T."/>
            <person name="Dinis M."/>
            <person name="Alvarez R."/>
            <person name="Tran N.C."/>
            <person name="Knight R."/>
            <person name="Edlund A."/>
        </authorList>
    </citation>
    <scope>NUCLEOTIDE SEQUENCE</scope>
    <source>
        <strain evidence="11">JCVI_23_bin.11</strain>
    </source>
</reference>
<feature type="transmembrane region" description="Helical" evidence="10">
    <location>
        <begin position="417"/>
        <end position="436"/>
    </location>
</feature>
<dbReference type="NCBIfam" id="TIGR00797">
    <property type="entry name" value="matE"/>
    <property type="match status" value="1"/>
</dbReference>
<keyword evidence="5" id="KW-1003">Cell membrane</keyword>
<evidence type="ECO:0000256" key="8">
    <source>
        <dbReference type="ARBA" id="ARBA00023136"/>
    </source>
</evidence>
<organism evidence="11 12">
    <name type="scientific">Parvimonas micra</name>
    <dbReference type="NCBI Taxonomy" id="33033"/>
    <lineage>
        <taxon>Bacteria</taxon>
        <taxon>Bacillati</taxon>
        <taxon>Bacillota</taxon>
        <taxon>Tissierellia</taxon>
        <taxon>Tissierellales</taxon>
        <taxon>Peptoniphilaceae</taxon>
        <taxon>Parvimonas</taxon>
    </lineage>
</organism>
<feature type="transmembrane region" description="Helical" evidence="10">
    <location>
        <begin position="361"/>
        <end position="379"/>
    </location>
</feature>
<evidence type="ECO:0000256" key="2">
    <source>
        <dbReference type="ARBA" id="ARBA00008417"/>
    </source>
</evidence>
<dbReference type="InterPro" id="IPR051327">
    <property type="entry name" value="MATE_MepA_subfamily"/>
</dbReference>
<feature type="transmembrane region" description="Helical" evidence="10">
    <location>
        <begin position="56"/>
        <end position="79"/>
    </location>
</feature>
<dbReference type="RefSeq" id="WP_278477462.1">
    <property type="nucleotide sequence ID" value="NZ_JABZRE010000009.1"/>
</dbReference>
<feature type="transmembrane region" description="Helical" evidence="10">
    <location>
        <begin position="100"/>
        <end position="125"/>
    </location>
</feature>
<keyword evidence="8 10" id="KW-0472">Membrane</keyword>
<sequence>MNKDSKELLTAKPLQILIKLSLPAILGMIVIGLYPLMDGIFAGQILGEKAMTAVGIATPFTYINTGIATLIGVGSASLLSRAIGEGNQKIIDKVMGNLCFWILTLSTIVTVLGIIFCQQLLSVFGAKGELLNLSTRYLRIIFIGSIFVNFAQAANMVMRGEGLMKRAMLIMGIGAGINILLDPILMILFRERGIEGAAVATITAQFVQAIFTLWYFKKKSKVVKIGIIRKEGDITVDMFSVGVSAMLMQVLTIIQQSFLYSQAFRYGGETSAAIMAAILRIQAFSFIPLWGMSQGLQPVIGANFGAEQYDRVKKIFNVFAISSIILAACFWIPSEIFAKPILGLFGLSDETLFLAIPNFRIMYSIFIAYGVMIMTITFFQAIGDGKTAGILVMLRQIILFIPAVILLPRMIGAQSLWYVLPIIDGVVVLLGIQRYFMAVKKMEKK</sequence>
<comment type="similarity">
    <text evidence="2">Belongs to the multi antimicrobial extrusion (MATE) (TC 2.A.66.1) family. MepA subfamily.</text>
</comment>
<evidence type="ECO:0000256" key="6">
    <source>
        <dbReference type="ARBA" id="ARBA00022692"/>
    </source>
</evidence>
<dbReference type="EMBL" id="JABZRE010000009">
    <property type="protein sequence ID" value="MBF1306862.1"/>
    <property type="molecule type" value="Genomic_DNA"/>
</dbReference>
<dbReference type="PANTHER" id="PTHR43823">
    <property type="entry name" value="SPORULATION PROTEIN YKVU"/>
    <property type="match status" value="1"/>
</dbReference>
<evidence type="ECO:0000256" key="5">
    <source>
        <dbReference type="ARBA" id="ARBA00022475"/>
    </source>
</evidence>
<gene>
    <name evidence="11" type="ORF">HXM94_03665</name>
</gene>
<dbReference type="Proteomes" id="UP000758611">
    <property type="component" value="Unassembled WGS sequence"/>
</dbReference>
<evidence type="ECO:0000256" key="7">
    <source>
        <dbReference type="ARBA" id="ARBA00022989"/>
    </source>
</evidence>
<evidence type="ECO:0000256" key="3">
    <source>
        <dbReference type="ARBA" id="ARBA00022106"/>
    </source>
</evidence>
<feature type="transmembrane region" description="Helical" evidence="10">
    <location>
        <begin position="16"/>
        <end position="36"/>
    </location>
</feature>
<evidence type="ECO:0000256" key="9">
    <source>
        <dbReference type="ARBA" id="ARBA00023251"/>
    </source>
</evidence>
<dbReference type="GO" id="GO:0005886">
    <property type="term" value="C:plasma membrane"/>
    <property type="evidence" value="ECO:0007669"/>
    <property type="project" value="UniProtKB-SubCell"/>
</dbReference>
<dbReference type="InterPro" id="IPR045070">
    <property type="entry name" value="MATE_MepA-like"/>
</dbReference>
<dbReference type="GO" id="GO:0042910">
    <property type="term" value="F:xenobiotic transmembrane transporter activity"/>
    <property type="evidence" value="ECO:0007669"/>
    <property type="project" value="InterPro"/>
</dbReference>
<dbReference type="CDD" id="cd13143">
    <property type="entry name" value="MATE_MepA_like"/>
    <property type="match status" value="1"/>
</dbReference>
<evidence type="ECO:0000256" key="10">
    <source>
        <dbReference type="SAM" id="Phobius"/>
    </source>
</evidence>
<evidence type="ECO:0000313" key="12">
    <source>
        <dbReference type="Proteomes" id="UP000758611"/>
    </source>
</evidence>
<dbReference type="AlphaFoldDB" id="A0A930H3L2"/>
<proteinExistence type="inferred from homology"/>
<feature type="transmembrane region" description="Helical" evidence="10">
    <location>
        <begin position="169"/>
        <end position="190"/>
    </location>
</feature>
<name>A0A930H3L2_9FIRM</name>
<dbReference type="Pfam" id="PF01554">
    <property type="entry name" value="MatE"/>
    <property type="match status" value="2"/>
</dbReference>
<keyword evidence="7 10" id="KW-1133">Transmembrane helix</keyword>